<evidence type="ECO:0000313" key="1">
    <source>
        <dbReference type="EMBL" id="RYQ20411.1"/>
    </source>
</evidence>
<dbReference type="EMBL" id="RYUN01000007">
    <property type="protein sequence ID" value="RYQ20411.1"/>
    <property type="molecule type" value="Genomic_DNA"/>
</dbReference>
<reference evidence="1 2" key="1">
    <citation type="submission" date="2018-12" db="EMBL/GenBank/DDBJ databases">
        <title>Unveiling genomic diversity among members of the Bifidobacterium pseudolongum species, a widely distributed gut commensal of the animal kingdom.</title>
        <authorList>
            <person name="Lugli G.A."/>
            <person name="Duranti S."/>
            <person name="Albert K."/>
            <person name="Mancabelli L."/>
            <person name="Napoli S."/>
            <person name="Viappiani A."/>
            <person name="Anzalone R."/>
            <person name="Longhi G."/>
            <person name="Milani C."/>
            <person name="Turroni F."/>
            <person name="Alessandri G."/>
            <person name="Sela D.A."/>
            <person name="Van Sinderen D."/>
            <person name="Ventura M."/>
        </authorList>
    </citation>
    <scope>NUCLEOTIDE SEQUENCE [LARGE SCALE GENOMIC DNA]</scope>
    <source>
        <strain evidence="1 2">2054B</strain>
    </source>
</reference>
<organism evidence="1 2">
    <name type="scientific">Bifidobacterium pseudolongum subsp. pseudolongum</name>
    <dbReference type="NCBI Taxonomy" id="31954"/>
    <lineage>
        <taxon>Bacteria</taxon>
        <taxon>Bacillati</taxon>
        <taxon>Actinomycetota</taxon>
        <taxon>Actinomycetes</taxon>
        <taxon>Bifidobacteriales</taxon>
        <taxon>Bifidobacteriaceae</taxon>
        <taxon>Bifidobacterium</taxon>
    </lineage>
</organism>
<dbReference type="AlphaFoldDB" id="A0A4Q5A9X3"/>
<dbReference type="Proteomes" id="UP000294221">
    <property type="component" value="Unassembled WGS sequence"/>
</dbReference>
<comment type="caution">
    <text evidence="1">The sequence shown here is derived from an EMBL/GenBank/DDBJ whole genome shotgun (WGS) entry which is preliminary data.</text>
</comment>
<name>A0A4Q5A9X3_9BIFI</name>
<gene>
    <name evidence="1" type="ORF">PG2054B_0865</name>
</gene>
<dbReference type="RefSeq" id="WP_242503729.1">
    <property type="nucleotide sequence ID" value="NZ_RYUN01000007.1"/>
</dbReference>
<sequence>MLILTDEQAAAMDRSHVLASARRHGVIHALTDERRYYEENTPGIQMARGDIDELITIMTAGEPLREKNQP</sequence>
<accession>A0A4Q5A9X3</accession>
<proteinExistence type="predicted"/>
<evidence type="ECO:0000313" key="2">
    <source>
        <dbReference type="Proteomes" id="UP000294221"/>
    </source>
</evidence>
<protein>
    <submittedName>
        <fullName evidence="1">ABC transporter</fullName>
    </submittedName>
</protein>